<dbReference type="PROSITE" id="PS50893">
    <property type="entry name" value="ABC_TRANSPORTER_2"/>
    <property type="match status" value="1"/>
</dbReference>
<comment type="similarity">
    <text evidence="1">Belongs to the ABC transporter superfamily.</text>
</comment>
<proteinExistence type="inferred from homology"/>
<evidence type="ECO:0000313" key="7">
    <source>
        <dbReference type="Proteomes" id="UP000603912"/>
    </source>
</evidence>
<feature type="domain" description="ABC transporter" evidence="5">
    <location>
        <begin position="6"/>
        <end position="247"/>
    </location>
</feature>
<sequence length="250" mass="25791">MSEPLIRIEGLRKSFGALVVTDDVSLDVAPGELHALIGPNGAGKTTLIHQIAGTLQPNAGRILIGGVDLSGASPAARARAGLARTFQITSIIPTLDVLGNVALAAQARSPRALRLFGRAATDEALNAQARAAIAAVGLSARAGAPAGMLSHGEKRVLEIAMALAMEPKAILLDEPMAGVGREESARIVELLLGLKGRYAMLLVEHDMEAVFSLADRISVLVYGSVIATGTPDAIRVDPAVRAAYLGDEAA</sequence>
<evidence type="ECO:0000256" key="4">
    <source>
        <dbReference type="ARBA" id="ARBA00022840"/>
    </source>
</evidence>
<dbReference type="InterPro" id="IPR003439">
    <property type="entry name" value="ABC_transporter-like_ATP-bd"/>
</dbReference>
<dbReference type="Proteomes" id="UP000603912">
    <property type="component" value="Unassembled WGS sequence"/>
</dbReference>
<evidence type="ECO:0000256" key="3">
    <source>
        <dbReference type="ARBA" id="ARBA00022741"/>
    </source>
</evidence>
<organism evidence="6 7">
    <name type="scientific">Alsobacter metallidurans</name>
    <dbReference type="NCBI Taxonomy" id="340221"/>
    <lineage>
        <taxon>Bacteria</taxon>
        <taxon>Pseudomonadati</taxon>
        <taxon>Pseudomonadota</taxon>
        <taxon>Alphaproteobacteria</taxon>
        <taxon>Hyphomicrobiales</taxon>
        <taxon>Alsobacteraceae</taxon>
        <taxon>Alsobacter</taxon>
    </lineage>
</organism>
<dbReference type="InterPro" id="IPR051120">
    <property type="entry name" value="ABC_AA/LPS_Transport"/>
</dbReference>
<accession>A0A917MHV3</accession>
<dbReference type="PROSITE" id="PS00211">
    <property type="entry name" value="ABC_TRANSPORTER_1"/>
    <property type="match status" value="1"/>
</dbReference>
<dbReference type="InterPro" id="IPR027417">
    <property type="entry name" value="P-loop_NTPase"/>
</dbReference>
<keyword evidence="4 6" id="KW-0067">ATP-binding</keyword>
<evidence type="ECO:0000256" key="2">
    <source>
        <dbReference type="ARBA" id="ARBA00022448"/>
    </source>
</evidence>
<evidence type="ECO:0000256" key="1">
    <source>
        <dbReference type="ARBA" id="ARBA00005417"/>
    </source>
</evidence>
<dbReference type="PANTHER" id="PTHR45772">
    <property type="entry name" value="CONSERVED COMPONENT OF ABC TRANSPORTER FOR NATURAL AMINO ACIDS-RELATED"/>
    <property type="match status" value="1"/>
</dbReference>
<dbReference type="SMART" id="SM00382">
    <property type="entry name" value="AAA"/>
    <property type="match status" value="1"/>
</dbReference>
<dbReference type="InterPro" id="IPR017871">
    <property type="entry name" value="ABC_transporter-like_CS"/>
</dbReference>
<reference evidence="6" key="1">
    <citation type="journal article" date="2014" name="Int. J. Syst. Evol. Microbiol.">
        <title>Complete genome sequence of Corynebacterium casei LMG S-19264T (=DSM 44701T), isolated from a smear-ripened cheese.</title>
        <authorList>
            <consortium name="US DOE Joint Genome Institute (JGI-PGF)"/>
            <person name="Walter F."/>
            <person name="Albersmeier A."/>
            <person name="Kalinowski J."/>
            <person name="Ruckert C."/>
        </authorList>
    </citation>
    <scope>NUCLEOTIDE SEQUENCE</scope>
    <source>
        <strain evidence="6">CGMCC 1.12214</strain>
    </source>
</reference>
<comment type="caution">
    <text evidence="6">The sequence shown here is derived from an EMBL/GenBank/DDBJ whole genome shotgun (WGS) entry which is preliminary data.</text>
</comment>
<dbReference type="GO" id="GO:0005886">
    <property type="term" value="C:plasma membrane"/>
    <property type="evidence" value="ECO:0007669"/>
    <property type="project" value="TreeGrafter"/>
</dbReference>
<keyword evidence="3" id="KW-0547">Nucleotide-binding</keyword>
<dbReference type="GO" id="GO:0005524">
    <property type="term" value="F:ATP binding"/>
    <property type="evidence" value="ECO:0007669"/>
    <property type="project" value="UniProtKB-KW"/>
</dbReference>
<keyword evidence="7" id="KW-1185">Reference proteome</keyword>
<dbReference type="InterPro" id="IPR032823">
    <property type="entry name" value="BCA_ABC_TP_C"/>
</dbReference>
<dbReference type="Pfam" id="PF12399">
    <property type="entry name" value="BCA_ABC_TP_C"/>
    <property type="match status" value="1"/>
</dbReference>
<dbReference type="CDD" id="cd03219">
    <property type="entry name" value="ABC_Mj1267_LivG_branched"/>
    <property type="match status" value="1"/>
</dbReference>
<dbReference type="AlphaFoldDB" id="A0A917MHV3"/>
<dbReference type="Pfam" id="PF00005">
    <property type="entry name" value="ABC_tran"/>
    <property type="match status" value="1"/>
</dbReference>
<dbReference type="EMBL" id="BMES01000002">
    <property type="protein sequence ID" value="GGH22710.1"/>
    <property type="molecule type" value="Genomic_DNA"/>
</dbReference>
<evidence type="ECO:0000259" key="5">
    <source>
        <dbReference type="PROSITE" id="PS50893"/>
    </source>
</evidence>
<dbReference type="RefSeq" id="WP_188518358.1">
    <property type="nucleotide sequence ID" value="NZ_BMES01000002.1"/>
</dbReference>
<protein>
    <submittedName>
        <fullName evidence="6">ABC transporter ATP-binding protein</fullName>
    </submittedName>
</protein>
<dbReference type="InterPro" id="IPR003593">
    <property type="entry name" value="AAA+_ATPase"/>
</dbReference>
<dbReference type="SUPFAM" id="SSF52540">
    <property type="entry name" value="P-loop containing nucleoside triphosphate hydrolases"/>
    <property type="match status" value="1"/>
</dbReference>
<gene>
    <name evidence="6" type="ORF">GCM10007036_27930</name>
</gene>
<dbReference type="Gene3D" id="3.40.50.300">
    <property type="entry name" value="P-loop containing nucleotide triphosphate hydrolases"/>
    <property type="match status" value="1"/>
</dbReference>
<keyword evidence="2" id="KW-0813">Transport</keyword>
<name>A0A917MHV3_9HYPH</name>
<reference evidence="6" key="2">
    <citation type="submission" date="2020-09" db="EMBL/GenBank/DDBJ databases">
        <authorList>
            <person name="Sun Q."/>
            <person name="Zhou Y."/>
        </authorList>
    </citation>
    <scope>NUCLEOTIDE SEQUENCE</scope>
    <source>
        <strain evidence="6">CGMCC 1.12214</strain>
    </source>
</reference>
<dbReference type="GO" id="GO:0016887">
    <property type="term" value="F:ATP hydrolysis activity"/>
    <property type="evidence" value="ECO:0007669"/>
    <property type="project" value="InterPro"/>
</dbReference>
<evidence type="ECO:0000313" key="6">
    <source>
        <dbReference type="EMBL" id="GGH22710.1"/>
    </source>
</evidence>
<dbReference type="PANTHER" id="PTHR45772:SF2">
    <property type="entry name" value="ABC TRANSPORTER ATP-BINDING PROTEIN"/>
    <property type="match status" value="1"/>
</dbReference>